<proteinExistence type="predicted"/>
<dbReference type="OrthoDB" id="303527at2759"/>
<dbReference type="InterPro" id="IPR001680">
    <property type="entry name" value="WD40_rpt"/>
</dbReference>
<sequence>MQIEYNSQKIVNENKEYSDSMKISYNLQQELTIHQIENCYSIDFSKDCKSIAVGDDQLIKIYTISQHNIKLINKVFGHRNEVSMLRFMLKSNHLVSTSLDGSISLWSQCLLAKPLKTYKLLNHSKGILCYTINSEENLIITGSYDSTMNVWVKKECQWFCSQKFTEHTSAVYGISINENQNQVISCGHDSQILIFSMNNFGDPQLFTKTQTIIVDTYGFRLCFINNNMFVFQPSKGEKLWIYELDDNDGKFRNTNQIAMSNGIYCYEFFPQQYIREKQLLINKNGYSVNILKNKQKQGFVVEQSINFDHYFVFGSLSHNGDYLATWDWKSKQIQIRKYQEN</sequence>
<dbReference type="EMBL" id="CAJJDP010000044">
    <property type="protein sequence ID" value="CAD8163741.1"/>
    <property type="molecule type" value="Genomic_DNA"/>
</dbReference>
<evidence type="ECO:0000313" key="3">
    <source>
        <dbReference type="Proteomes" id="UP000683925"/>
    </source>
</evidence>
<gene>
    <name evidence="2" type="ORF">POCTA_138.1.T0440003</name>
</gene>
<feature type="repeat" description="WD" evidence="1">
    <location>
        <begin position="75"/>
        <end position="107"/>
    </location>
</feature>
<organism evidence="2 3">
    <name type="scientific">Paramecium octaurelia</name>
    <dbReference type="NCBI Taxonomy" id="43137"/>
    <lineage>
        <taxon>Eukaryota</taxon>
        <taxon>Sar</taxon>
        <taxon>Alveolata</taxon>
        <taxon>Ciliophora</taxon>
        <taxon>Intramacronucleata</taxon>
        <taxon>Oligohymenophorea</taxon>
        <taxon>Peniculida</taxon>
        <taxon>Parameciidae</taxon>
        <taxon>Paramecium</taxon>
    </lineage>
</organism>
<comment type="caution">
    <text evidence="2">The sequence shown here is derived from an EMBL/GenBank/DDBJ whole genome shotgun (WGS) entry which is preliminary data.</text>
</comment>
<dbReference type="Pfam" id="PF00400">
    <property type="entry name" value="WD40"/>
    <property type="match status" value="4"/>
</dbReference>
<dbReference type="PANTHER" id="PTHR19920:SF0">
    <property type="entry name" value="CYTOSOLIC IRON-SULFUR PROTEIN ASSEMBLY PROTEIN CIAO1-RELATED"/>
    <property type="match status" value="1"/>
</dbReference>
<name>A0A8S1UEQ6_PAROT</name>
<reference evidence="2" key="1">
    <citation type="submission" date="2021-01" db="EMBL/GenBank/DDBJ databases">
        <authorList>
            <consortium name="Genoscope - CEA"/>
            <person name="William W."/>
        </authorList>
    </citation>
    <scope>NUCLEOTIDE SEQUENCE</scope>
</reference>
<protein>
    <submittedName>
        <fullName evidence="2">Uncharacterized protein</fullName>
    </submittedName>
</protein>
<dbReference type="PANTHER" id="PTHR19920">
    <property type="entry name" value="WD40 PROTEIN CIAO1"/>
    <property type="match status" value="1"/>
</dbReference>
<evidence type="ECO:0000313" key="2">
    <source>
        <dbReference type="EMBL" id="CAD8163741.1"/>
    </source>
</evidence>
<dbReference type="GO" id="GO:0097361">
    <property type="term" value="C:cytosolic [4Fe-4S] assembly targeting complex"/>
    <property type="evidence" value="ECO:0007669"/>
    <property type="project" value="TreeGrafter"/>
</dbReference>
<dbReference type="PROSITE" id="PS50082">
    <property type="entry name" value="WD_REPEATS_2"/>
    <property type="match status" value="2"/>
</dbReference>
<accession>A0A8S1UEQ6</accession>
<keyword evidence="3" id="KW-1185">Reference proteome</keyword>
<dbReference type="PROSITE" id="PS50294">
    <property type="entry name" value="WD_REPEATS_REGION"/>
    <property type="match status" value="2"/>
</dbReference>
<keyword evidence="1" id="KW-0853">WD repeat</keyword>
<dbReference type="SMART" id="SM00320">
    <property type="entry name" value="WD40"/>
    <property type="match status" value="4"/>
</dbReference>
<feature type="repeat" description="WD" evidence="1">
    <location>
        <begin position="120"/>
        <end position="151"/>
    </location>
</feature>
<evidence type="ECO:0000256" key="1">
    <source>
        <dbReference type="PROSITE-ProRule" id="PRU00221"/>
    </source>
</evidence>
<dbReference type="GO" id="GO:0016226">
    <property type="term" value="P:iron-sulfur cluster assembly"/>
    <property type="evidence" value="ECO:0007669"/>
    <property type="project" value="TreeGrafter"/>
</dbReference>
<dbReference type="Proteomes" id="UP000683925">
    <property type="component" value="Unassembled WGS sequence"/>
</dbReference>
<dbReference type="AlphaFoldDB" id="A0A8S1UEQ6"/>